<keyword evidence="4 8" id="KW-0808">Transferase</keyword>
<sequence>MSFDVDAVRAQFPILKREIDGKPLIYLDNAATTQKPQCVIDALVDYYTTCNSNVHRGAHRLADEATRNFEAARDIIKDFMNAPKREEVIWTTGTTEGINIVANGLASLLSPEDEVIATQMDHHANLVTWQQACKASGATLRTIPVTDDGELDQAAYEAMLSEKTRFVAFPHVSNALGTINPIKEMTAKAKAVDALVLVDGAQGAAHGWVDVQDIDCDFYVLSGHKLYGPMGIGVLWGRESVLESWPVWRTGGEMISTVTLQDATWNVLPYRFEAGTPNVADAIAMGEAVRWFSALDQAGVAAHEKALLDHATKLAEEFEGLTIIGKAKSKIGVLSFVLDMGHPADIGFLLDRQGIAVRTGDHCAQPLMARFNVPGTARASFSIYNTLEEIDAFFAALKKVRTMLA</sequence>
<protein>
    <recommendedName>
        <fullName evidence="3 8">Cysteine desulfurase</fullName>
        <ecNumber evidence="3 8">2.8.1.7</ecNumber>
    </recommendedName>
</protein>
<evidence type="ECO:0000256" key="3">
    <source>
        <dbReference type="ARBA" id="ARBA00012239"/>
    </source>
</evidence>
<dbReference type="RefSeq" id="WP_263529963.1">
    <property type="nucleotide sequence ID" value="NZ_JAOVZB010000002.1"/>
</dbReference>
<proteinExistence type="inferred from homology"/>
<dbReference type="GO" id="GO:0031071">
    <property type="term" value="F:cysteine desulfurase activity"/>
    <property type="evidence" value="ECO:0007669"/>
    <property type="project" value="UniProtKB-EC"/>
</dbReference>
<dbReference type="Gene3D" id="3.40.640.10">
    <property type="entry name" value="Type I PLP-dependent aspartate aminotransferase-like (Major domain)"/>
    <property type="match status" value="1"/>
</dbReference>
<name>A0ABT2YRR1_9GAMM</name>
<evidence type="ECO:0000259" key="9">
    <source>
        <dbReference type="Pfam" id="PF00266"/>
    </source>
</evidence>
<dbReference type="SUPFAM" id="SSF53383">
    <property type="entry name" value="PLP-dependent transferases"/>
    <property type="match status" value="1"/>
</dbReference>
<comment type="similarity">
    <text evidence="2 8">Belongs to the class-V pyridoxal-phosphate-dependent aminotransferase family. Csd subfamily.</text>
</comment>
<dbReference type="PANTHER" id="PTHR43586">
    <property type="entry name" value="CYSTEINE DESULFURASE"/>
    <property type="match status" value="1"/>
</dbReference>
<reference evidence="10 11" key="1">
    <citation type="submission" date="2022-10" db="EMBL/GenBank/DDBJ databases">
        <title>Marinomonas transparenta sp. nov. and Marinomonas sargassi sp. nov., isolated from marine alga (Sargassum natans (L.) Gaillon).</title>
        <authorList>
            <person name="Wang Y."/>
        </authorList>
    </citation>
    <scope>NUCLEOTIDE SEQUENCE [LARGE SCALE GENOMIC DNA]</scope>
    <source>
        <strain evidence="10 11">C2222</strain>
    </source>
</reference>
<evidence type="ECO:0000256" key="5">
    <source>
        <dbReference type="ARBA" id="ARBA00022898"/>
    </source>
</evidence>
<evidence type="ECO:0000256" key="2">
    <source>
        <dbReference type="ARBA" id="ARBA00010447"/>
    </source>
</evidence>
<evidence type="ECO:0000256" key="6">
    <source>
        <dbReference type="ARBA" id="ARBA00050776"/>
    </source>
</evidence>
<accession>A0ABT2YRR1</accession>
<dbReference type="InterPro" id="IPR015424">
    <property type="entry name" value="PyrdxlP-dep_Trfase"/>
</dbReference>
<gene>
    <name evidence="10" type="ORF">OFY17_06710</name>
</gene>
<dbReference type="EC" id="2.8.1.7" evidence="3 8"/>
<dbReference type="PROSITE" id="PS00595">
    <property type="entry name" value="AA_TRANSFER_CLASS_5"/>
    <property type="match status" value="1"/>
</dbReference>
<keyword evidence="5 8" id="KW-0663">Pyridoxal phosphate</keyword>
<dbReference type="CDD" id="cd06453">
    <property type="entry name" value="SufS_like"/>
    <property type="match status" value="1"/>
</dbReference>
<dbReference type="PANTHER" id="PTHR43586:SF8">
    <property type="entry name" value="CYSTEINE DESULFURASE 1, CHLOROPLASTIC"/>
    <property type="match status" value="1"/>
</dbReference>
<evidence type="ECO:0000256" key="1">
    <source>
        <dbReference type="ARBA" id="ARBA00001933"/>
    </source>
</evidence>
<comment type="cofactor">
    <cofactor evidence="1 7">
        <name>pyridoxal 5'-phosphate</name>
        <dbReference type="ChEBI" id="CHEBI:597326"/>
    </cofactor>
</comment>
<comment type="function">
    <text evidence="8">Catalyzes the removal of elemental sulfur and selenium atoms from L-cysteine, L-cystine, L-selenocysteine, and L-selenocystine to produce L-alanine.</text>
</comment>
<dbReference type="InterPro" id="IPR000192">
    <property type="entry name" value="Aminotrans_V_dom"/>
</dbReference>
<dbReference type="InterPro" id="IPR015421">
    <property type="entry name" value="PyrdxlP-dep_Trfase_major"/>
</dbReference>
<keyword evidence="11" id="KW-1185">Reference proteome</keyword>
<evidence type="ECO:0000256" key="8">
    <source>
        <dbReference type="RuleBase" id="RU004506"/>
    </source>
</evidence>
<dbReference type="InterPro" id="IPR010970">
    <property type="entry name" value="Cys_dSase_SufS"/>
</dbReference>
<comment type="caution">
    <text evidence="10">The sequence shown here is derived from an EMBL/GenBank/DDBJ whole genome shotgun (WGS) entry which is preliminary data.</text>
</comment>
<feature type="domain" description="Aminotransferase class V" evidence="9">
    <location>
        <begin position="25"/>
        <end position="393"/>
    </location>
</feature>
<evidence type="ECO:0000313" key="10">
    <source>
        <dbReference type="EMBL" id="MCV2402583.1"/>
    </source>
</evidence>
<dbReference type="Proteomes" id="UP001209713">
    <property type="component" value="Unassembled WGS sequence"/>
</dbReference>
<evidence type="ECO:0000256" key="7">
    <source>
        <dbReference type="RuleBase" id="RU004504"/>
    </source>
</evidence>
<dbReference type="EMBL" id="JAOVZB010000002">
    <property type="protein sequence ID" value="MCV2402583.1"/>
    <property type="molecule type" value="Genomic_DNA"/>
</dbReference>
<evidence type="ECO:0000256" key="4">
    <source>
        <dbReference type="ARBA" id="ARBA00022679"/>
    </source>
</evidence>
<organism evidence="10 11">
    <name type="scientific">Marinomonas sargassi</name>
    <dbReference type="NCBI Taxonomy" id="2984494"/>
    <lineage>
        <taxon>Bacteria</taxon>
        <taxon>Pseudomonadati</taxon>
        <taxon>Pseudomonadota</taxon>
        <taxon>Gammaproteobacteria</taxon>
        <taxon>Oceanospirillales</taxon>
        <taxon>Oceanospirillaceae</taxon>
        <taxon>Marinomonas</taxon>
    </lineage>
</organism>
<evidence type="ECO:0000313" key="11">
    <source>
        <dbReference type="Proteomes" id="UP001209713"/>
    </source>
</evidence>
<dbReference type="InterPro" id="IPR015422">
    <property type="entry name" value="PyrdxlP-dep_Trfase_small"/>
</dbReference>
<dbReference type="Gene3D" id="3.90.1150.10">
    <property type="entry name" value="Aspartate Aminotransferase, domain 1"/>
    <property type="match status" value="1"/>
</dbReference>
<dbReference type="NCBIfam" id="TIGR01979">
    <property type="entry name" value="sufS"/>
    <property type="match status" value="1"/>
</dbReference>
<comment type="catalytic activity">
    <reaction evidence="6 8">
        <text>(sulfur carrier)-H + L-cysteine = (sulfur carrier)-SH + L-alanine</text>
        <dbReference type="Rhea" id="RHEA:43892"/>
        <dbReference type="Rhea" id="RHEA-COMP:14737"/>
        <dbReference type="Rhea" id="RHEA-COMP:14739"/>
        <dbReference type="ChEBI" id="CHEBI:29917"/>
        <dbReference type="ChEBI" id="CHEBI:35235"/>
        <dbReference type="ChEBI" id="CHEBI:57972"/>
        <dbReference type="ChEBI" id="CHEBI:64428"/>
        <dbReference type="EC" id="2.8.1.7"/>
    </reaction>
</comment>
<dbReference type="InterPro" id="IPR020578">
    <property type="entry name" value="Aminotrans_V_PyrdxlP_BS"/>
</dbReference>
<dbReference type="Pfam" id="PF00266">
    <property type="entry name" value="Aminotran_5"/>
    <property type="match status" value="1"/>
</dbReference>